<dbReference type="SMART" id="SM00965">
    <property type="entry name" value="STN"/>
    <property type="match status" value="1"/>
</dbReference>
<dbReference type="Gene3D" id="3.30.1370.130">
    <property type="match status" value="1"/>
</dbReference>
<dbReference type="Proteomes" id="UP000537890">
    <property type="component" value="Unassembled WGS sequence"/>
</dbReference>
<keyword evidence="1" id="KW-0813">Transport</keyword>
<dbReference type="PANTHER" id="PTHR30604">
    <property type="entry name" value="PROTEIN TRANSPORT PROTEIN HOFQ"/>
    <property type="match status" value="1"/>
</dbReference>
<evidence type="ECO:0000259" key="4">
    <source>
        <dbReference type="SMART" id="SM00965"/>
    </source>
</evidence>
<comment type="caution">
    <text evidence="5">The sequence shown here is derived from an EMBL/GenBank/DDBJ whole genome shotgun (WGS) entry which is preliminary data.</text>
</comment>
<dbReference type="EMBL" id="JACCHS010000045">
    <property type="protein sequence ID" value="NYT46832.1"/>
    <property type="molecule type" value="Genomic_DNA"/>
</dbReference>
<protein>
    <submittedName>
        <fullName evidence="5">Secretin and TonB N-terminal domain-containing protein</fullName>
    </submittedName>
</protein>
<dbReference type="InterPro" id="IPR051808">
    <property type="entry name" value="Type_IV_pilus_biogenesis"/>
</dbReference>
<dbReference type="InterPro" id="IPR011662">
    <property type="entry name" value="Secretin/TonB_short_N"/>
</dbReference>
<keyword evidence="2" id="KW-0472">Membrane</keyword>
<reference evidence="5 6" key="1">
    <citation type="submission" date="2020-05" db="EMBL/GenBank/DDBJ databases">
        <title>Horizontal transmission and recombination maintain forever young bacterial symbiont genomes.</title>
        <authorList>
            <person name="Russell S.L."/>
            <person name="Pepper-Tunick E."/>
            <person name="Svedberg J."/>
            <person name="Byrne A."/>
            <person name="Ruelas Castillo J."/>
            <person name="Vollmers C."/>
            <person name="Beinart R.A."/>
            <person name="Corbett-Detig R."/>
        </authorList>
    </citation>
    <scope>NUCLEOTIDE SEQUENCE [LARGE SCALE GENOMIC DNA]</scope>
    <source>
        <strain evidence="5">4727-3</strain>
    </source>
</reference>
<name>A0A7Z0MP53_9GAMM</name>
<dbReference type="Gene3D" id="2.60.40.3470">
    <property type="match status" value="1"/>
</dbReference>
<sequence>MTLRYKEQCGLLLRSSSRIARDSHEKLTKKTLAQFASLIPEQAISKIDFRRGKKGEGRLLIFLSNPDTVVNTQEKSGKIELNFLNTKLPQAYAKKMDVLDFATPVSIIEAKKIGTKVKVLITPVNKDFGYSTFQSDGLLTVEVRAISSAEEEEKLKNKFPYSGERLSLNFQNIEIRSVLQILADFTELNIVASDAVTGNITLRMNDVPWDQALDFILKSKGLAKREAGNVILVAPTAEVLKLEEEDLKSQKVAERLEPLKTEYIQINYAKAENFRNILFGVSAIGADGCPRTPGLGLGDNTPEEAVESVMESVAVIMGGITSTTHFYQLEELRSLTLGLTP</sequence>
<evidence type="ECO:0000256" key="2">
    <source>
        <dbReference type="ARBA" id="ARBA00023136"/>
    </source>
</evidence>
<dbReference type="AlphaFoldDB" id="A0A7Z0MP53"/>
<evidence type="ECO:0000256" key="1">
    <source>
        <dbReference type="ARBA" id="ARBA00022448"/>
    </source>
</evidence>
<dbReference type="GO" id="GO:0019867">
    <property type="term" value="C:outer membrane"/>
    <property type="evidence" value="ECO:0007669"/>
    <property type="project" value="InterPro"/>
</dbReference>
<evidence type="ECO:0000313" key="5">
    <source>
        <dbReference type="EMBL" id="NYT46832.1"/>
    </source>
</evidence>
<keyword evidence="3" id="KW-0998">Cell outer membrane</keyword>
<dbReference type="PANTHER" id="PTHR30604:SF1">
    <property type="entry name" value="DNA UTILIZATION PROTEIN HOFQ"/>
    <property type="match status" value="1"/>
</dbReference>
<dbReference type="Pfam" id="PF11741">
    <property type="entry name" value="AMIN"/>
    <property type="match status" value="1"/>
</dbReference>
<feature type="domain" description="Secretin/TonB short N-terminal" evidence="4">
    <location>
        <begin position="188"/>
        <end position="236"/>
    </location>
</feature>
<proteinExistence type="predicted"/>
<evidence type="ECO:0000313" key="6">
    <source>
        <dbReference type="Proteomes" id="UP000537890"/>
    </source>
</evidence>
<gene>
    <name evidence="5" type="ORF">H0A75_03505</name>
</gene>
<dbReference type="Pfam" id="PF07660">
    <property type="entry name" value="STN"/>
    <property type="match status" value="1"/>
</dbReference>
<organism evidence="5 6">
    <name type="scientific">Candidatus Methanofishera endochildressiae</name>
    <dbReference type="NCBI Taxonomy" id="2738884"/>
    <lineage>
        <taxon>Bacteria</taxon>
        <taxon>Pseudomonadati</taxon>
        <taxon>Pseudomonadota</taxon>
        <taxon>Gammaproteobacteria</taxon>
        <taxon>Candidatus Methanofishera</taxon>
    </lineage>
</organism>
<accession>A0A7Z0MP53</accession>
<dbReference type="InterPro" id="IPR021731">
    <property type="entry name" value="AMIN_dom"/>
</dbReference>
<evidence type="ECO:0000256" key="3">
    <source>
        <dbReference type="ARBA" id="ARBA00023237"/>
    </source>
</evidence>